<evidence type="ECO:0000256" key="6">
    <source>
        <dbReference type="ARBA" id="ARBA00022833"/>
    </source>
</evidence>
<dbReference type="Proteomes" id="UP000583049">
    <property type="component" value="Unassembled WGS sequence"/>
</dbReference>
<keyword evidence="4" id="KW-0479">Metal-binding</keyword>
<organism evidence="12 13">
    <name type="scientific">Glareola pratincola</name>
    <name type="common">Collared pratincole</name>
    <name type="synonym">Hirundo pratincola</name>
    <dbReference type="NCBI Taxonomy" id="43316"/>
    <lineage>
        <taxon>Eukaryota</taxon>
        <taxon>Metazoa</taxon>
        <taxon>Chordata</taxon>
        <taxon>Craniata</taxon>
        <taxon>Vertebrata</taxon>
        <taxon>Euteleostomi</taxon>
        <taxon>Archelosauria</taxon>
        <taxon>Archosauria</taxon>
        <taxon>Dinosauria</taxon>
        <taxon>Saurischia</taxon>
        <taxon>Theropoda</taxon>
        <taxon>Coelurosauria</taxon>
        <taxon>Aves</taxon>
        <taxon>Neognathae</taxon>
        <taxon>Neoaves</taxon>
        <taxon>Charadriiformes</taxon>
        <taxon>Glareolidae</taxon>
        <taxon>Glareola</taxon>
    </lineage>
</organism>
<dbReference type="PROSITE" id="PS00518">
    <property type="entry name" value="ZF_RING_1"/>
    <property type="match status" value="1"/>
</dbReference>
<sequence>TEQSCPICCDVRKNTAIVQPCQHQFCLGCILRWEKRTSTCPLCRTVMEKIKFSIRGEYDYLQHVITPSEEPSGTSSEEGRAPSDQEEEEEAVETEARDPVGGLLPEVWAALFQEHPHLLDPVLPWLRQVLQEIYEDEWWMALVTEKLILQALCVCGLDEDAVREEMEPVLGHYTLLLIEDLMNVIVRRCRKEARRLLGSLTDGEEEEEDTAEEQEEEDTVEEQEEEEDTAEEQEEEEDTAEEQEEEEDTAEEQEEDESEEQEEAYAPVGSPSPTASRECMPSPPPAAPSIPVGSQPQEEQGEAAVVGTSAQGSSCSPSATGQDSHRSPGGPLHPPKRRVPSAQDSAQPRKMPRLQRR</sequence>
<dbReference type="PANTHER" id="PTHR46077">
    <property type="entry name" value="E3 UBIQUITIN-PROTEIN LIGASE TOPORS"/>
    <property type="match status" value="1"/>
</dbReference>
<feature type="compositionally biased region" description="Acidic residues" evidence="10">
    <location>
        <begin position="84"/>
        <end position="93"/>
    </location>
</feature>
<evidence type="ECO:0000313" key="12">
    <source>
        <dbReference type="EMBL" id="NXY80735.1"/>
    </source>
</evidence>
<dbReference type="SUPFAM" id="SSF57850">
    <property type="entry name" value="RING/U-box"/>
    <property type="match status" value="1"/>
</dbReference>
<gene>
    <name evidence="12" type="primary">Topors_1</name>
    <name evidence="12" type="ORF">GLAPRA_R09911</name>
</gene>
<feature type="compositionally biased region" description="Low complexity" evidence="10">
    <location>
        <begin position="66"/>
        <end position="76"/>
    </location>
</feature>
<dbReference type="InterPro" id="IPR017907">
    <property type="entry name" value="Znf_RING_CS"/>
</dbReference>
<dbReference type="PANTHER" id="PTHR46077:SF1">
    <property type="entry name" value="TOP1 BINDING ARGININE_SERINE RICH PROTEIN, E3 UBIQUITIN LIGASE"/>
    <property type="match status" value="1"/>
</dbReference>
<dbReference type="SMART" id="SM00184">
    <property type="entry name" value="RING"/>
    <property type="match status" value="1"/>
</dbReference>
<feature type="compositionally biased region" description="Acidic residues" evidence="10">
    <location>
        <begin position="202"/>
        <end position="263"/>
    </location>
</feature>
<keyword evidence="12" id="KW-0436">Ligase</keyword>
<keyword evidence="5 9" id="KW-0863">Zinc-finger</keyword>
<dbReference type="GO" id="GO:0061630">
    <property type="term" value="F:ubiquitin protein ligase activity"/>
    <property type="evidence" value="ECO:0007669"/>
    <property type="project" value="UniProtKB-EC"/>
</dbReference>
<keyword evidence="6" id="KW-0862">Zinc</keyword>
<accession>A0A7L4MVQ0</accession>
<keyword evidence="3" id="KW-0808">Transferase</keyword>
<feature type="non-terminal residue" evidence="12">
    <location>
        <position position="357"/>
    </location>
</feature>
<evidence type="ECO:0000256" key="2">
    <source>
        <dbReference type="ARBA" id="ARBA00012483"/>
    </source>
</evidence>
<feature type="region of interest" description="Disordered" evidence="10">
    <location>
        <begin position="199"/>
        <end position="357"/>
    </location>
</feature>
<evidence type="ECO:0000256" key="7">
    <source>
        <dbReference type="ARBA" id="ARBA00023015"/>
    </source>
</evidence>
<comment type="caution">
    <text evidence="12">The sequence shown here is derived from an EMBL/GenBank/DDBJ whole genome shotgun (WGS) entry which is preliminary data.</text>
</comment>
<dbReference type="GO" id="GO:0006513">
    <property type="term" value="P:protein monoubiquitination"/>
    <property type="evidence" value="ECO:0007669"/>
    <property type="project" value="TreeGrafter"/>
</dbReference>
<evidence type="ECO:0000313" key="13">
    <source>
        <dbReference type="Proteomes" id="UP000583049"/>
    </source>
</evidence>
<dbReference type="EC" id="2.3.2.27" evidence="2"/>
<reference evidence="12 13" key="1">
    <citation type="submission" date="2019-09" db="EMBL/GenBank/DDBJ databases">
        <title>Bird 10,000 Genomes (B10K) Project - Family phase.</title>
        <authorList>
            <person name="Zhang G."/>
        </authorList>
    </citation>
    <scope>NUCLEOTIDE SEQUENCE [LARGE SCALE GENOMIC DNA]</scope>
    <source>
        <strain evidence="12">B10K-CU-031-08</strain>
        <tissue evidence="12">Muscle</tissue>
    </source>
</reference>
<dbReference type="GO" id="GO:0000209">
    <property type="term" value="P:protein polyubiquitination"/>
    <property type="evidence" value="ECO:0007669"/>
    <property type="project" value="TreeGrafter"/>
</dbReference>
<feature type="compositionally biased region" description="Polar residues" evidence="10">
    <location>
        <begin position="308"/>
        <end position="322"/>
    </location>
</feature>
<keyword evidence="13" id="KW-1185">Reference proteome</keyword>
<name>A0A7L4MVQ0_GLAPT</name>
<keyword evidence="7" id="KW-0805">Transcription regulation</keyword>
<evidence type="ECO:0000256" key="8">
    <source>
        <dbReference type="ARBA" id="ARBA00023163"/>
    </source>
</evidence>
<dbReference type="Pfam" id="PF13639">
    <property type="entry name" value="zf-RING_2"/>
    <property type="match status" value="1"/>
</dbReference>
<dbReference type="InterPro" id="IPR001841">
    <property type="entry name" value="Znf_RING"/>
</dbReference>
<comment type="catalytic activity">
    <reaction evidence="1">
        <text>S-ubiquitinyl-[E2 ubiquitin-conjugating enzyme]-L-cysteine + [acceptor protein]-L-lysine = [E2 ubiquitin-conjugating enzyme]-L-cysteine + N(6)-ubiquitinyl-[acceptor protein]-L-lysine.</text>
        <dbReference type="EC" id="2.3.2.27"/>
    </reaction>
</comment>
<protein>
    <recommendedName>
        <fullName evidence="2">RING-type E3 ubiquitin transferase</fullName>
        <ecNumber evidence="2">2.3.2.27</ecNumber>
    </recommendedName>
</protein>
<dbReference type="Gene3D" id="3.30.40.10">
    <property type="entry name" value="Zinc/RING finger domain, C3HC4 (zinc finger)"/>
    <property type="match status" value="1"/>
</dbReference>
<keyword evidence="8" id="KW-0804">Transcription</keyword>
<dbReference type="GO" id="GO:0016874">
    <property type="term" value="F:ligase activity"/>
    <property type="evidence" value="ECO:0007669"/>
    <property type="project" value="UniProtKB-KW"/>
</dbReference>
<evidence type="ECO:0000256" key="9">
    <source>
        <dbReference type="PROSITE-ProRule" id="PRU00175"/>
    </source>
</evidence>
<feature type="non-terminal residue" evidence="12">
    <location>
        <position position="1"/>
    </location>
</feature>
<dbReference type="InterPro" id="IPR013083">
    <property type="entry name" value="Znf_RING/FYVE/PHD"/>
</dbReference>
<dbReference type="PROSITE" id="PS50089">
    <property type="entry name" value="ZF_RING_2"/>
    <property type="match status" value="1"/>
</dbReference>
<evidence type="ECO:0000256" key="3">
    <source>
        <dbReference type="ARBA" id="ARBA00022679"/>
    </source>
</evidence>
<feature type="region of interest" description="Disordered" evidence="10">
    <location>
        <begin position="66"/>
        <end position="97"/>
    </location>
</feature>
<proteinExistence type="predicted"/>
<feature type="domain" description="RING-type" evidence="11">
    <location>
        <begin position="5"/>
        <end position="44"/>
    </location>
</feature>
<evidence type="ECO:0000256" key="5">
    <source>
        <dbReference type="ARBA" id="ARBA00022771"/>
    </source>
</evidence>
<evidence type="ECO:0000256" key="4">
    <source>
        <dbReference type="ARBA" id="ARBA00022723"/>
    </source>
</evidence>
<dbReference type="AlphaFoldDB" id="A0A7L4MVQ0"/>
<dbReference type="GO" id="GO:0008270">
    <property type="term" value="F:zinc ion binding"/>
    <property type="evidence" value="ECO:0007669"/>
    <property type="project" value="UniProtKB-KW"/>
</dbReference>
<evidence type="ECO:0000259" key="11">
    <source>
        <dbReference type="PROSITE" id="PS50089"/>
    </source>
</evidence>
<evidence type="ECO:0000256" key="10">
    <source>
        <dbReference type="SAM" id="MobiDB-lite"/>
    </source>
</evidence>
<dbReference type="EMBL" id="VWPO01010529">
    <property type="protein sequence ID" value="NXY80735.1"/>
    <property type="molecule type" value="Genomic_DNA"/>
</dbReference>
<evidence type="ECO:0000256" key="1">
    <source>
        <dbReference type="ARBA" id="ARBA00000900"/>
    </source>
</evidence>